<comment type="similarity">
    <text evidence="4">Belongs to the alanine racemase family.</text>
</comment>
<dbReference type="Pfam" id="PF01757">
    <property type="entry name" value="Acyl_transf_3"/>
    <property type="match status" value="1"/>
</dbReference>
<dbReference type="EC" id="5.1.1.1" evidence="4"/>
<dbReference type="Proteomes" id="UP000675664">
    <property type="component" value="Unassembled WGS sequence"/>
</dbReference>
<feature type="binding site" evidence="4 6">
    <location>
        <position position="489"/>
    </location>
    <ligand>
        <name>substrate</name>
    </ligand>
</feature>
<feature type="transmembrane region" description="Helical" evidence="7">
    <location>
        <begin position="161"/>
        <end position="182"/>
    </location>
</feature>
<sequence>MNKKKEDPVKDRAALVTSAKKEYGGLDRFRMAAAILVVAIHTAPLVSYSETGDMILTGILARVAVPFFFMVTGFFLLSKERLTDFSYRNFFLKNAKLYALAVLLYLPLNFYAGHFSEGDSFTGFLQDLVFDGTFYHLWYFPGVLLGTGLLILLIRRLSGKGVLTVVLTLYLIGVLGDSYYGIASQWAPIASFYEFLFHFFDYTRNGLFFAPVFLFLGARLADKKESPVVNVSLRNLWISLSLMVLEGFLLHTFSHPRHDSMYMMLLPSMYFLFQTLIALRGKGHPEMRSIAAAVYVIHPWCIVLIRGIVKFTGTQSLLVNNSLIHFLLTALLSLLLSCFFRKLWISARAIEKGALAEEDPTGRAWSEIHLPSLQHNVKELQSLLPEECKIMAVVKANAYGHGDCRIAAELQRIGITSFAVASLKEGIRLRQYGIKGSILILGYTIPEDAEQLNKYGLTQTVVDYAYAEALDRMGQKINVHLKVDTGMHRLGEDWGHLERFSQILKFNNLTIHGIYTHLCSADSLSADDIFYTTKQIRNFYQVVRYLLSKGCSLPEVHIQSSYGVLNYPQLECTHARLGIALYGCLSEEKAGTRLDASLKPLLSVRSRVSIVKELSPKESLGYGRTFIAETPMKIAGISVGYADGVPRDLTGGYVLINGKRAPIIGRICMDQLTVDVSEIPEVRQGDIATIIGRDGEEVITAEQVAGWSGTIANEILSRLGNRLERIYKEK</sequence>
<dbReference type="Pfam" id="PF00842">
    <property type="entry name" value="Ala_racemase_C"/>
    <property type="match status" value="1"/>
</dbReference>
<feature type="transmembrane region" description="Helical" evidence="7">
    <location>
        <begin position="54"/>
        <end position="77"/>
    </location>
</feature>
<dbReference type="NCBIfam" id="TIGR00492">
    <property type="entry name" value="alr"/>
    <property type="match status" value="1"/>
</dbReference>
<dbReference type="GO" id="GO:0030632">
    <property type="term" value="P:D-alanine biosynthetic process"/>
    <property type="evidence" value="ECO:0007669"/>
    <property type="project" value="UniProtKB-UniRule"/>
</dbReference>
<feature type="transmembrane region" description="Helical" evidence="7">
    <location>
        <begin position="135"/>
        <end position="154"/>
    </location>
</feature>
<dbReference type="FunFam" id="3.20.20.10:FF:000002">
    <property type="entry name" value="Alanine racemase"/>
    <property type="match status" value="1"/>
</dbReference>
<dbReference type="InterPro" id="IPR020622">
    <property type="entry name" value="Ala_racemase_pyridoxalP-BS"/>
</dbReference>
<organism evidence="9 10">
    <name type="scientific">Sinanaerobacter chloroacetimidivorans</name>
    <dbReference type="NCBI Taxonomy" id="2818044"/>
    <lineage>
        <taxon>Bacteria</taxon>
        <taxon>Bacillati</taxon>
        <taxon>Bacillota</taxon>
        <taxon>Clostridia</taxon>
        <taxon>Peptostreptococcales</taxon>
        <taxon>Anaerovoracaceae</taxon>
        <taxon>Sinanaerobacter</taxon>
    </lineage>
</organism>
<reference evidence="9" key="1">
    <citation type="submission" date="2021-04" db="EMBL/GenBank/DDBJ databases">
        <title>Sinoanaerobacter chloroacetimidivorans sp. nov., an obligate anaerobic bacterium isolated from anaerobic sludge.</title>
        <authorList>
            <person name="Bao Y."/>
        </authorList>
    </citation>
    <scope>NUCLEOTIDE SEQUENCE</scope>
    <source>
        <strain evidence="9">BAD-6</strain>
    </source>
</reference>
<feature type="transmembrane region" description="Helical" evidence="7">
    <location>
        <begin position="233"/>
        <end position="254"/>
    </location>
</feature>
<name>A0A8J7W2U5_9FIRM</name>
<dbReference type="GO" id="GO:0005829">
    <property type="term" value="C:cytosol"/>
    <property type="evidence" value="ECO:0007669"/>
    <property type="project" value="TreeGrafter"/>
</dbReference>
<feature type="active site" description="Proton acceptor; specific for L-alanine" evidence="4">
    <location>
        <position position="622"/>
    </location>
</feature>
<evidence type="ECO:0000259" key="8">
    <source>
        <dbReference type="SMART" id="SM01005"/>
    </source>
</evidence>
<feature type="transmembrane region" description="Helical" evidence="7">
    <location>
        <begin position="202"/>
        <end position="221"/>
    </location>
</feature>
<keyword evidence="7" id="KW-0812">Transmembrane</keyword>
<dbReference type="Gene3D" id="3.20.20.10">
    <property type="entry name" value="Alanine racemase"/>
    <property type="match status" value="1"/>
</dbReference>
<dbReference type="InterPro" id="IPR011079">
    <property type="entry name" value="Ala_racemase_C"/>
</dbReference>
<feature type="transmembrane region" description="Helical" evidence="7">
    <location>
        <begin position="97"/>
        <end position="115"/>
    </location>
</feature>
<evidence type="ECO:0000256" key="2">
    <source>
        <dbReference type="ARBA" id="ARBA00022898"/>
    </source>
</evidence>
<feature type="transmembrane region" description="Helical" evidence="7">
    <location>
        <begin position="260"/>
        <end position="279"/>
    </location>
</feature>
<feature type="transmembrane region" description="Helical" evidence="7">
    <location>
        <begin position="29"/>
        <end position="48"/>
    </location>
</feature>
<evidence type="ECO:0000256" key="1">
    <source>
        <dbReference type="ARBA" id="ARBA00001933"/>
    </source>
</evidence>
<comment type="function">
    <text evidence="4">Catalyzes the interconversion of L-alanine and D-alanine. May also act on other amino acids.</text>
</comment>
<keyword evidence="3 4" id="KW-0413">Isomerase</keyword>
<reference evidence="9" key="2">
    <citation type="submission" date="2021-04" db="EMBL/GenBank/DDBJ databases">
        <authorList>
            <person name="Liu J."/>
        </authorList>
    </citation>
    <scope>NUCLEOTIDE SEQUENCE</scope>
    <source>
        <strain evidence="9">BAD-6</strain>
    </source>
</reference>
<evidence type="ECO:0000313" key="10">
    <source>
        <dbReference type="Proteomes" id="UP000675664"/>
    </source>
</evidence>
<dbReference type="SUPFAM" id="SSF50621">
    <property type="entry name" value="Alanine racemase C-terminal domain-like"/>
    <property type="match status" value="1"/>
</dbReference>
<dbReference type="GO" id="GO:0016747">
    <property type="term" value="F:acyltransferase activity, transferring groups other than amino-acyl groups"/>
    <property type="evidence" value="ECO:0007669"/>
    <property type="project" value="InterPro"/>
</dbReference>
<dbReference type="PRINTS" id="PR00992">
    <property type="entry name" value="ALARACEMASE"/>
</dbReference>
<dbReference type="PANTHER" id="PTHR30511:SF0">
    <property type="entry name" value="ALANINE RACEMASE, CATABOLIC-RELATED"/>
    <property type="match status" value="1"/>
</dbReference>
<dbReference type="RefSeq" id="WP_227018374.1">
    <property type="nucleotide sequence ID" value="NZ_JAGSND010000006.1"/>
</dbReference>
<dbReference type="InterPro" id="IPR002656">
    <property type="entry name" value="Acyl_transf_3_dom"/>
</dbReference>
<feature type="transmembrane region" description="Helical" evidence="7">
    <location>
        <begin position="323"/>
        <end position="340"/>
    </location>
</feature>
<evidence type="ECO:0000256" key="3">
    <source>
        <dbReference type="ARBA" id="ARBA00023235"/>
    </source>
</evidence>
<dbReference type="SMART" id="SM01005">
    <property type="entry name" value="Ala_racemase_C"/>
    <property type="match status" value="1"/>
</dbReference>
<keyword evidence="7" id="KW-0472">Membrane</keyword>
<comment type="pathway">
    <text evidence="4">Amino-acid biosynthesis; D-alanine biosynthesis; D-alanine from L-alanine: step 1/1.</text>
</comment>
<feature type="transmembrane region" description="Helical" evidence="7">
    <location>
        <begin position="291"/>
        <end position="311"/>
    </location>
</feature>
<dbReference type="GO" id="GO:0030170">
    <property type="term" value="F:pyridoxal phosphate binding"/>
    <property type="evidence" value="ECO:0007669"/>
    <property type="project" value="UniProtKB-UniRule"/>
</dbReference>
<feature type="domain" description="Alanine racemase C-terminal" evidence="8">
    <location>
        <begin position="601"/>
        <end position="728"/>
    </location>
</feature>
<dbReference type="PROSITE" id="PS00395">
    <property type="entry name" value="ALANINE_RACEMASE"/>
    <property type="match status" value="1"/>
</dbReference>
<dbReference type="InterPro" id="IPR009006">
    <property type="entry name" value="Ala_racemase/Decarboxylase_C"/>
</dbReference>
<feature type="binding site" evidence="4 6">
    <location>
        <position position="669"/>
    </location>
    <ligand>
        <name>substrate</name>
    </ligand>
</feature>
<evidence type="ECO:0000256" key="4">
    <source>
        <dbReference type="HAMAP-Rule" id="MF_01201"/>
    </source>
</evidence>
<dbReference type="AlphaFoldDB" id="A0A8J7W2U5"/>
<feature type="modified residue" description="N6-(pyridoxal phosphate)lysine" evidence="4 5">
    <location>
        <position position="395"/>
    </location>
</feature>
<dbReference type="GO" id="GO:0008784">
    <property type="term" value="F:alanine racemase activity"/>
    <property type="evidence" value="ECO:0007669"/>
    <property type="project" value="UniProtKB-UniRule"/>
</dbReference>
<comment type="catalytic activity">
    <reaction evidence="4">
        <text>L-alanine = D-alanine</text>
        <dbReference type="Rhea" id="RHEA:20249"/>
        <dbReference type="ChEBI" id="CHEBI:57416"/>
        <dbReference type="ChEBI" id="CHEBI:57972"/>
        <dbReference type="EC" id="5.1.1.1"/>
    </reaction>
</comment>
<dbReference type="HAMAP" id="MF_01201">
    <property type="entry name" value="Ala_racemase"/>
    <property type="match status" value="1"/>
</dbReference>
<dbReference type="PANTHER" id="PTHR30511">
    <property type="entry name" value="ALANINE RACEMASE"/>
    <property type="match status" value="1"/>
</dbReference>
<proteinExistence type="inferred from homology"/>
<evidence type="ECO:0000313" key="9">
    <source>
        <dbReference type="EMBL" id="MBR0598245.1"/>
    </source>
</evidence>
<dbReference type="NCBIfam" id="NF033131">
    <property type="entry name" value="vanT-G-Cterm"/>
    <property type="match status" value="1"/>
</dbReference>
<comment type="cofactor">
    <cofactor evidence="1 4 5">
        <name>pyridoxal 5'-phosphate</name>
        <dbReference type="ChEBI" id="CHEBI:597326"/>
    </cofactor>
</comment>
<dbReference type="Pfam" id="PF01168">
    <property type="entry name" value="Ala_racemase_N"/>
    <property type="match status" value="1"/>
</dbReference>
<dbReference type="UniPathway" id="UPA00042">
    <property type="reaction ID" value="UER00497"/>
</dbReference>
<keyword evidence="10" id="KW-1185">Reference proteome</keyword>
<comment type="caution">
    <text evidence="9">The sequence shown here is derived from an EMBL/GenBank/DDBJ whole genome shotgun (WGS) entry which is preliminary data.</text>
</comment>
<evidence type="ECO:0000256" key="5">
    <source>
        <dbReference type="PIRSR" id="PIRSR600821-50"/>
    </source>
</evidence>
<dbReference type="InterPro" id="IPR000821">
    <property type="entry name" value="Ala_racemase"/>
</dbReference>
<protein>
    <recommendedName>
        <fullName evidence="4">Alanine racemase</fullName>
        <ecNumber evidence="4">5.1.1.1</ecNumber>
    </recommendedName>
</protein>
<feature type="active site" description="Proton acceptor; specific for D-alanine" evidence="4">
    <location>
        <position position="395"/>
    </location>
</feature>
<keyword evidence="2 4" id="KW-0663">Pyridoxal phosphate</keyword>
<evidence type="ECO:0000256" key="7">
    <source>
        <dbReference type="SAM" id="Phobius"/>
    </source>
</evidence>
<dbReference type="EMBL" id="JAGSND010000006">
    <property type="protein sequence ID" value="MBR0598245.1"/>
    <property type="molecule type" value="Genomic_DNA"/>
</dbReference>
<accession>A0A8J7W2U5</accession>
<dbReference type="Gene3D" id="2.40.37.10">
    <property type="entry name" value="Lyase, Ornithine Decarboxylase, Chain A, domain 1"/>
    <property type="match status" value="1"/>
</dbReference>
<evidence type="ECO:0000256" key="6">
    <source>
        <dbReference type="PIRSR" id="PIRSR600821-52"/>
    </source>
</evidence>
<gene>
    <name evidence="9" type="primary">vanT</name>
    <name evidence="9" type="ORF">KCX82_10200</name>
</gene>
<dbReference type="InterPro" id="IPR029066">
    <property type="entry name" value="PLP-binding_barrel"/>
</dbReference>
<dbReference type="InterPro" id="IPR001608">
    <property type="entry name" value="Ala_racemase_N"/>
</dbReference>
<keyword evidence="7" id="KW-1133">Transmembrane helix</keyword>
<dbReference type="SUPFAM" id="SSF51419">
    <property type="entry name" value="PLP-binding barrel"/>
    <property type="match status" value="1"/>
</dbReference>